<protein>
    <recommendedName>
        <fullName evidence="5">THH1/TOM1/TOM3 domain-containing protein</fullName>
    </recommendedName>
</protein>
<evidence type="ECO:0000313" key="4">
    <source>
        <dbReference type="Proteomes" id="UP001162031"/>
    </source>
</evidence>
<feature type="transmembrane region" description="Helical" evidence="2">
    <location>
        <begin position="102"/>
        <end position="127"/>
    </location>
</feature>
<feature type="transmembrane region" description="Helical" evidence="2">
    <location>
        <begin position="147"/>
        <end position="168"/>
    </location>
</feature>
<keyword evidence="2" id="KW-1133">Transmembrane helix</keyword>
<dbReference type="EMBL" id="CANTFL010000470">
    <property type="protein sequence ID" value="CAI5723006.1"/>
    <property type="molecule type" value="Genomic_DNA"/>
</dbReference>
<feature type="region of interest" description="Disordered" evidence="1">
    <location>
        <begin position="295"/>
        <end position="332"/>
    </location>
</feature>
<feature type="transmembrane region" description="Helical" evidence="2">
    <location>
        <begin position="59"/>
        <end position="82"/>
    </location>
</feature>
<dbReference type="AlphaFoldDB" id="A0AAV0TMY2"/>
<evidence type="ECO:0000256" key="2">
    <source>
        <dbReference type="SAM" id="Phobius"/>
    </source>
</evidence>
<sequence length="332" mass="37179">MAASALPLAGDPHAPLLYVEFFYRQVDTILALAYGGACFFSFWAFAMHAQSPTRQAATLGFYLLMGLASLTRVLWFSTPYGAQSVRTTPPRIMMGDDGWTEFLAAETVELLGSFLLYSVFVLVVVFWADMLRRLFTHESVRSHPLRLFAAVMGAMGTIQAIGFALFATKRVDSYWLLIYDDVVMCLLSIGSLAAVLVYSFRMKTVLLAFLEVSQIDTTDRIKAVNWATSICAFFLIANTVFLTYSLVSLAHFHEAGVYLEDKWWWLFVASKHFVEIFVLYFLLYTLWGKSSDNAENSKEGYEPIPDASHLGSDDLSGKTTTGSLASTPRRNR</sequence>
<comment type="caution">
    <text evidence="3">The sequence shown here is derived from an EMBL/GenBank/DDBJ whole genome shotgun (WGS) entry which is preliminary data.</text>
</comment>
<dbReference type="PANTHER" id="PTHR31142:SF3">
    <property type="entry name" value="THH1_TOM1_TOM3 DOMAIN-CONTAINING PROTEIN"/>
    <property type="match status" value="1"/>
</dbReference>
<feature type="compositionally biased region" description="Polar residues" evidence="1">
    <location>
        <begin position="317"/>
        <end position="332"/>
    </location>
</feature>
<dbReference type="PANTHER" id="PTHR31142">
    <property type="entry name" value="TOBAMOVIRUS MULTIPLICATION PROTEIN 1-LIKE ISOFORM X1"/>
    <property type="match status" value="1"/>
</dbReference>
<feature type="transmembrane region" description="Helical" evidence="2">
    <location>
        <begin position="174"/>
        <end position="198"/>
    </location>
</feature>
<evidence type="ECO:0008006" key="5">
    <source>
        <dbReference type="Google" id="ProtNLM"/>
    </source>
</evidence>
<reference evidence="3" key="1">
    <citation type="submission" date="2022-12" db="EMBL/GenBank/DDBJ databases">
        <authorList>
            <person name="Webb A."/>
        </authorList>
    </citation>
    <scope>NUCLEOTIDE SEQUENCE</scope>
    <source>
        <strain evidence="3">Hp1</strain>
    </source>
</reference>
<gene>
    <name evidence="3" type="ORF">HBR001_LOCUS3005</name>
</gene>
<keyword evidence="4" id="KW-1185">Reference proteome</keyword>
<evidence type="ECO:0000256" key="1">
    <source>
        <dbReference type="SAM" id="MobiDB-lite"/>
    </source>
</evidence>
<feature type="transmembrane region" description="Helical" evidence="2">
    <location>
        <begin position="264"/>
        <end position="287"/>
    </location>
</feature>
<feature type="transmembrane region" description="Helical" evidence="2">
    <location>
        <begin position="28"/>
        <end position="47"/>
    </location>
</feature>
<feature type="transmembrane region" description="Helical" evidence="2">
    <location>
        <begin position="223"/>
        <end position="244"/>
    </location>
</feature>
<keyword evidence="2" id="KW-0812">Transmembrane</keyword>
<keyword evidence="2" id="KW-0472">Membrane</keyword>
<name>A0AAV0TMY2_HYABA</name>
<accession>A0AAV0TMY2</accession>
<evidence type="ECO:0000313" key="3">
    <source>
        <dbReference type="EMBL" id="CAI5723006.1"/>
    </source>
</evidence>
<dbReference type="Proteomes" id="UP001162031">
    <property type="component" value="Unassembled WGS sequence"/>
</dbReference>
<organism evidence="3 4">
    <name type="scientific">Hyaloperonospora brassicae</name>
    <name type="common">Brassica downy mildew</name>
    <name type="synonym">Peronospora brassicae</name>
    <dbReference type="NCBI Taxonomy" id="162125"/>
    <lineage>
        <taxon>Eukaryota</taxon>
        <taxon>Sar</taxon>
        <taxon>Stramenopiles</taxon>
        <taxon>Oomycota</taxon>
        <taxon>Peronosporomycetes</taxon>
        <taxon>Peronosporales</taxon>
        <taxon>Peronosporaceae</taxon>
        <taxon>Hyaloperonospora</taxon>
    </lineage>
</organism>
<proteinExistence type="predicted"/>
<dbReference type="InterPro" id="IPR040226">
    <property type="entry name" value="THH1/TOM1/TOM3"/>
</dbReference>